<evidence type="ECO:0000256" key="1">
    <source>
        <dbReference type="ARBA" id="ARBA00006442"/>
    </source>
</evidence>
<dbReference type="GO" id="GO:0005737">
    <property type="term" value="C:cytoplasm"/>
    <property type="evidence" value="ECO:0007669"/>
    <property type="project" value="TreeGrafter"/>
</dbReference>
<dbReference type="PRINTS" id="PR00368">
    <property type="entry name" value="FADPNR"/>
</dbReference>
<evidence type="ECO:0000313" key="6">
    <source>
        <dbReference type="EMBL" id="KAH7308971.1"/>
    </source>
</evidence>
<dbReference type="SUPFAM" id="SSF51905">
    <property type="entry name" value="FAD/NAD(P)-binding domain"/>
    <property type="match status" value="1"/>
</dbReference>
<dbReference type="Gene3D" id="3.50.50.100">
    <property type="match status" value="1"/>
</dbReference>
<keyword evidence="4" id="KW-0560">Oxidoreductase</keyword>
<evidence type="ECO:0000256" key="4">
    <source>
        <dbReference type="ARBA" id="ARBA00023002"/>
    </source>
</evidence>
<accession>A0A8K0SID9</accession>
<proteinExistence type="inferred from homology"/>
<dbReference type="EMBL" id="JAGPNK010000014">
    <property type="protein sequence ID" value="KAH7308971.1"/>
    <property type="molecule type" value="Genomic_DNA"/>
</dbReference>
<dbReference type="PRINTS" id="PR00469">
    <property type="entry name" value="PNDRDTASEII"/>
</dbReference>
<dbReference type="PANTHER" id="PTHR43735:SF3">
    <property type="entry name" value="FERROPTOSIS SUPPRESSOR PROTEIN 1"/>
    <property type="match status" value="1"/>
</dbReference>
<dbReference type="GO" id="GO:0004174">
    <property type="term" value="F:electron-transferring-flavoprotein dehydrogenase activity"/>
    <property type="evidence" value="ECO:0007669"/>
    <property type="project" value="TreeGrafter"/>
</dbReference>
<evidence type="ECO:0000313" key="7">
    <source>
        <dbReference type="Proteomes" id="UP000813444"/>
    </source>
</evidence>
<keyword evidence="3" id="KW-0274">FAD</keyword>
<feature type="domain" description="FAD/NAD(P)-binding" evidence="5">
    <location>
        <begin position="4"/>
        <end position="290"/>
    </location>
</feature>
<dbReference type="Pfam" id="PF07992">
    <property type="entry name" value="Pyr_redox_2"/>
    <property type="match status" value="1"/>
</dbReference>
<keyword evidence="2" id="KW-0285">Flavoprotein</keyword>
<dbReference type="InterPro" id="IPR036188">
    <property type="entry name" value="FAD/NAD-bd_sf"/>
</dbReference>
<evidence type="ECO:0000259" key="5">
    <source>
        <dbReference type="Pfam" id="PF07992"/>
    </source>
</evidence>
<dbReference type="GO" id="GO:0050660">
    <property type="term" value="F:flavin adenine dinucleotide binding"/>
    <property type="evidence" value="ECO:0007669"/>
    <property type="project" value="TreeGrafter"/>
</dbReference>
<reference evidence="6" key="1">
    <citation type="journal article" date="2021" name="Nat. Commun.">
        <title>Genetic determinants of endophytism in the Arabidopsis root mycobiome.</title>
        <authorList>
            <person name="Mesny F."/>
            <person name="Miyauchi S."/>
            <person name="Thiergart T."/>
            <person name="Pickel B."/>
            <person name="Atanasova L."/>
            <person name="Karlsson M."/>
            <person name="Huettel B."/>
            <person name="Barry K.W."/>
            <person name="Haridas S."/>
            <person name="Chen C."/>
            <person name="Bauer D."/>
            <person name="Andreopoulos W."/>
            <person name="Pangilinan J."/>
            <person name="LaButti K."/>
            <person name="Riley R."/>
            <person name="Lipzen A."/>
            <person name="Clum A."/>
            <person name="Drula E."/>
            <person name="Henrissat B."/>
            <person name="Kohler A."/>
            <person name="Grigoriev I.V."/>
            <person name="Martin F.M."/>
            <person name="Hacquard S."/>
        </authorList>
    </citation>
    <scope>NUCLEOTIDE SEQUENCE</scope>
    <source>
        <strain evidence="6">MPI-CAGE-CH-0235</strain>
    </source>
</reference>
<keyword evidence="7" id="KW-1185">Reference proteome</keyword>
<protein>
    <recommendedName>
        <fullName evidence="5">FAD/NAD(P)-binding domain-containing protein</fullName>
    </recommendedName>
</protein>
<comment type="caution">
    <text evidence="6">The sequence shown here is derived from an EMBL/GenBank/DDBJ whole genome shotgun (WGS) entry which is preliminary data.</text>
</comment>
<dbReference type="Proteomes" id="UP000813444">
    <property type="component" value="Unassembled WGS sequence"/>
</dbReference>
<evidence type="ECO:0000256" key="3">
    <source>
        <dbReference type="ARBA" id="ARBA00022827"/>
    </source>
</evidence>
<evidence type="ECO:0000256" key="2">
    <source>
        <dbReference type="ARBA" id="ARBA00022630"/>
    </source>
</evidence>
<comment type="similarity">
    <text evidence="1">Belongs to the FAD-dependent oxidoreductase family.</text>
</comment>
<dbReference type="AlphaFoldDB" id="A0A8K0SID9"/>
<gene>
    <name evidence="6" type="ORF">B0I35DRAFT_398279</name>
</gene>
<dbReference type="OrthoDB" id="202203at2759"/>
<name>A0A8K0SID9_9HYPO</name>
<dbReference type="InterPro" id="IPR023753">
    <property type="entry name" value="FAD/NAD-binding_dom"/>
</dbReference>
<sequence>MSKTIVVLGSGHGGIHLSHYLLSVTDQFPDLKVIMVSPTEDLFWNLASVRVVVPDVIPVESTFFSVPKGFSKYPAKNFEFVLGKASALDAAGNSVSVLLNSGESKTISYDTLIIATGSRAREDLPWKSLETSEKTREAISALRTQIAAANSIVVAGAGPTGVEVAGELGAKYGKSKAITIISPGKLPLEGLTDSTRSTALKELQKLGVTVKNNTKVTGVTESDGKKVLELTGSDNTKTTIEADVFLPTYGVIFNTEFAPDSWKDGSNRLKVNSTLRQPDFPNIFIVGDASDAQAPLASKLLDQLTYLKKQLVPYLKGETVADYVKNDGIGIAIAIGPKRGTGQAGNWRLFNLLVWWLKSRTLGLDGAGKAVEGLNL</sequence>
<organism evidence="6 7">
    <name type="scientific">Stachybotrys elegans</name>
    <dbReference type="NCBI Taxonomy" id="80388"/>
    <lineage>
        <taxon>Eukaryota</taxon>
        <taxon>Fungi</taxon>
        <taxon>Dikarya</taxon>
        <taxon>Ascomycota</taxon>
        <taxon>Pezizomycotina</taxon>
        <taxon>Sordariomycetes</taxon>
        <taxon>Hypocreomycetidae</taxon>
        <taxon>Hypocreales</taxon>
        <taxon>Stachybotryaceae</taxon>
        <taxon>Stachybotrys</taxon>
    </lineage>
</organism>
<dbReference type="PANTHER" id="PTHR43735">
    <property type="entry name" value="APOPTOSIS-INDUCING FACTOR 1"/>
    <property type="match status" value="1"/>
</dbReference>